<organism evidence="1 2">
    <name type="scientific">Caerostris darwini</name>
    <dbReference type="NCBI Taxonomy" id="1538125"/>
    <lineage>
        <taxon>Eukaryota</taxon>
        <taxon>Metazoa</taxon>
        <taxon>Ecdysozoa</taxon>
        <taxon>Arthropoda</taxon>
        <taxon>Chelicerata</taxon>
        <taxon>Arachnida</taxon>
        <taxon>Araneae</taxon>
        <taxon>Araneomorphae</taxon>
        <taxon>Entelegynae</taxon>
        <taxon>Araneoidea</taxon>
        <taxon>Araneidae</taxon>
        <taxon>Caerostris</taxon>
    </lineage>
</organism>
<name>A0AAV4VU59_9ARAC</name>
<dbReference type="AlphaFoldDB" id="A0AAV4VU59"/>
<dbReference type="Proteomes" id="UP001054837">
    <property type="component" value="Unassembled WGS sequence"/>
</dbReference>
<gene>
    <name evidence="1" type="ORF">CDAR_321651</name>
</gene>
<evidence type="ECO:0000313" key="2">
    <source>
        <dbReference type="Proteomes" id="UP001054837"/>
    </source>
</evidence>
<sequence length="116" mass="13645">MWIARLFKFSSIKGRISPRKISQRRITKIINHGDFIKCDRITLNKVFQSDSMDIKGACIRSTQSTDIYRDPFRQSTKCIMIRDKSLGFLYHSHQIRVKLKSIFGTGEMKLAWRSFL</sequence>
<dbReference type="EMBL" id="BPLQ01013636">
    <property type="protein sequence ID" value="GIY73782.1"/>
    <property type="molecule type" value="Genomic_DNA"/>
</dbReference>
<evidence type="ECO:0000313" key="1">
    <source>
        <dbReference type="EMBL" id="GIY73782.1"/>
    </source>
</evidence>
<evidence type="ECO:0008006" key="3">
    <source>
        <dbReference type="Google" id="ProtNLM"/>
    </source>
</evidence>
<keyword evidence="2" id="KW-1185">Reference proteome</keyword>
<proteinExistence type="predicted"/>
<accession>A0AAV4VU59</accession>
<protein>
    <recommendedName>
        <fullName evidence="3">Ribosomal protein S19</fullName>
    </recommendedName>
</protein>
<comment type="caution">
    <text evidence="1">The sequence shown here is derived from an EMBL/GenBank/DDBJ whole genome shotgun (WGS) entry which is preliminary data.</text>
</comment>
<reference evidence="1 2" key="1">
    <citation type="submission" date="2021-06" db="EMBL/GenBank/DDBJ databases">
        <title>Caerostris darwini draft genome.</title>
        <authorList>
            <person name="Kono N."/>
            <person name="Arakawa K."/>
        </authorList>
    </citation>
    <scope>NUCLEOTIDE SEQUENCE [LARGE SCALE GENOMIC DNA]</scope>
</reference>